<keyword evidence="9" id="KW-1185">Reference proteome</keyword>
<keyword evidence="3" id="KW-0238">DNA-binding</keyword>
<name>B0ED41_ENTDS</name>
<evidence type="ECO:0000313" key="9">
    <source>
        <dbReference type="Proteomes" id="UP000008076"/>
    </source>
</evidence>
<feature type="region of interest" description="Disordered" evidence="6">
    <location>
        <begin position="179"/>
        <end position="221"/>
    </location>
</feature>
<dbReference type="CDD" id="cd00265">
    <property type="entry name" value="MADS_MEF2_like"/>
    <property type="match status" value="1"/>
</dbReference>
<evidence type="ECO:0000256" key="2">
    <source>
        <dbReference type="ARBA" id="ARBA00023015"/>
    </source>
</evidence>
<feature type="domain" description="MADS-box" evidence="7">
    <location>
        <begin position="1"/>
        <end position="52"/>
    </location>
</feature>
<keyword evidence="5" id="KW-0539">Nucleus</keyword>
<evidence type="ECO:0000256" key="5">
    <source>
        <dbReference type="ARBA" id="ARBA00023242"/>
    </source>
</evidence>
<dbReference type="SUPFAM" id="SSF55455">
    <property type="entry name" value="SRF-like"/>
    <property type="match status" value="1"/>
</dbReference>
<keyword evidence="8" id="KW-0560">Oxidoreductase</keyword>
<accession>B0ED41</accession>
<dbReference type="RefSeq" id="XP_001736214.1">
    <property type="nucleotide sequence ID" value="XM_001736162.1"/>
</dbReference>
<dbReference type="GeneID" id="5881199"/>
<evidence type="ECO:0000259" key="7">
    <source>
        <dbReference type="PROSITE" id="PS50066"/>
    </source>
</evidence>
<dbReference type="OMA" id="PRRYDQD"/>
<dbReference type="GO" id="GO:0000977">
    <property type="term" value="F:RNA polymerase II transcription regulatory region sequence-specific DNA binding"/>
    <property type="evidence" value="ECO:0007669"/>
    <property type="project" value="InterPro"/>
</dbReference>
<evidence type="ECO:0000256" key="4">
    <source>
        <dbReference type="ARBA" id="ARBA00023163"/>
    </source>
</evidence>
<dbReference type="PROSITE" id="PS50066">
    <property type="entry name" value="MADS_BOX_2"/>
    <property type="match status" value="1"/>
</dbReference>
<dbReference type="VEuPathDB" id="AmoebaDB:EDI_092490"/>
<dbReference type="OrthoDB" id="1898716at2759"/>
<organism evidence="9">
    <name type="scientific">Entamoeba dispar (strain ATCC PRA-260 / SAW760)</name>
    <dbReference type="NCBI Taxonomy" id="370354"/>
    <lineage>
        <taxon>Eukaryota</taxon>
        <taxon>Amoebozoa</taxon>
        <taxon>Evosea</taxon>
        <taxon>Archamoebae</taxon>
        <taxon>Mastigamoebida</taxon>
        <taxon>Entamoebidae</taxon>
        <taxon>Entamoeba</taxon>
    </lineage>
</organism>
<dbReference type="GO" id="GO:0032440">
    <property type="term" value="F:2-alkenal reductase [NAD(P)H] activity"/>
    <property type="evidence" value="ECO:0007669"/>
    <property type="project" value="UniProtKB-EC"/>
</dbReference>
<feature type="compositionally biased region" description="Acidic residues" evidence="6">
    <location>
        <begin position="99"/>
        <end position="108"/>
    </location>
</feature>
<gene>
    <name evidence="8" type="ORF">EDI_092490</name>
</gene>
<keyword evidence="2" id="KW-0805">Transcription regulation</keyword>
<feature type="region of interest" description="Disordered" evidence="6">
    <location>
        <begin position="79"/>
        <end position="114"/>
    </location>
</feature>
<dbReference type="Pfam" id="PF00319">
    <property type="entry name" value="SRF-TF"/>
    <property type="match status" value="1"/>
</dbReference>
<dbReference type="GO" id="GO:0005634">
    <property type="term" value="C:nucleus"/>
    <property type="evidence" value="ECO:0007669"/>
    <property type="project" value="UniProtKB-SubCell"/>
</dbReference>
<dbReference type="PRINTS" id="PR00404">
    <property type="entry name" value="MADSDOMAIN"/>
</dbReference>
<dbReference type="Proteomes" id="UP000008076">
    <property type="component" value="Unassembled WGS sequence"/>
</dbReference>
<evidence type="ECO:0000313" key="8">
    <source>
        <dbReference type="EMBL" id="EDR27458.1"/>
    </source>
</evidence>
<dbReference type="SMART" id="SM00432">
    <property type="entry name" value="MADS"/>
    <property type="match status" value="1"/>
</dbReference>
<evidence type="ECO:0000256" key="3">
    <source>
        <dbReference type="ARBA" id="ARBA00023125"/>
    </source>
</evidence>
<keyword evidence="4" id="KW-0804">Transcription</keyword>
<dbReference type="InterPro" id="IPR033896">
    <property type="entry name" value="MEF2-like_N"/>
</dbReference>
<evidence type="ECO:0000256" key="1">
    <source>
        <dbReference type="ARBA" id="ARBA00004123"/>
    </source>
</evidence>
<comment type="subcellular location">
    <subcellularLocation>
        <location evidence="1">Nucleus</location>
    </subcellularLocation>
</comment>
<dbReference type="KEGG" id="edi:EDI_092490"/>
<sequence>MGRNKISIERIANDRNRQATFTKRKNGLIKKAMELSILCDCEIALICFNSTNNKIFVYSSGDIEKTLLRFTEFTPTQTPLTNADYPRFSRKRKGAKAGEEEDDTDEEDEKIKVEQQPNQIPKIITSNQPIPSVNSQGPSCFQPFSQRMMDTRLPNQCISNPPPHTYLDVRSQLDRINTTAPPRLDSLDIMDARPPMDRPLPTMDRTIDPRTPYQYPPYPRRYDQDYQYAYRYSDTTEKPFNHLDDKSSKPVEVAIEEKLPKKPIGSD</sequence>
<dbReference type="GO" id="GO:0046983">
    <property type="term" value="F:protein dimerization activity"/>
    <property type="evidence" value="ECO:0007669"/>
    <property type="project" value="InterPro"/>
</dbReference>
<dbReference type="EMBL" id="DS548800">
    <property type="protein sequence ID" value="EDR27458.1"/>
    <property type="molecule type" value="Genomic_DNA"/>
</dbReference>
<dbReference type="AlphaFoldDB" id="B0ED41"/>
<dbReference type="InterPro" id="IPR002100">
    <property type="entry name" value="TF_MADSbox"/>
</dbReference>
<dbReference type="InterPro" id="IPR036879">
    <property type="entry name" value="TF_MADSbox_sf"/>
</dbReference>
<protein>
    <submittedName>
        <fullName evidence="8">Myocyte-specific enhancer factor 2A, putative</fullName>
        <ecNumber evidence="8">1.3.1.74</ecNumber>
    </submittedName>
</protein>
<evidence type="ECO:0000256" key="6">
    <source>
        <dbReference type="SAM" id="MobiDB-lite"/>
    </source>
</evidence>
<proteinExistence type="predicted"/>
<dbReference type="PANTHER" id="PTHR48019">
    <property type="entry name" value="SERUM RESPONSE FACTOR HOMOLOG"/>
    <property type="match status" value="1"/>
</dbReference>
<feature type="region of interest" description="Disordered" evidence="6">
    <location>
        <begin position="233"/>
        <end position="267"/>
    </location>
</feature>
<dbReference type="EC" id="1.3.1.74" evidence="8"/>
<dbReference type="InterPro" id="IPR050142">
    <property type="entry name" value="MADS-box/MEF2_TF"/>
</dbReference>
<dbReference type="Gene3D" id="3.40.1810.10">
    <property type="entry name" value="Transcription factor, MADS-box"/>
    <property type="match status" value="1"/>
</dbReference>
<reference evidence="9" key="1">
    <citation type="submission" date="2007-12" db="EMBL/GenBank/DDBJ databases">
        <title>Annotation of Entamoeba dispar SAW760.</title>
        <authorList>
            <person name="Lorenzi H."/>
            <person name="Inman J."/>
            <person name="Schobel S."/>
            <person name="Amedeo P."/>
            <person name="Caler E."/>
        </authorList>
    </citation>
    <scope>NUCLEOTIDE SEQUENCE [LARGE SCALE GENOMIC DNA]</scope>
    <source>
        <strain evidence="9">ATCC PRA-260 / SAW760</strain>
    </source>
</reference>
<dbReference type="GO" id="GO:0045944">
    <property type="term" value="P:positive regulation of transcription by RNA polymerase II"/>
    <property type="evidence" value="ECO:0007669"/>
    <property type="project" value="InterPro"/>
</dbReference>
<feature type="compositionally biased region" description="Basic and acidic residues" evidence="6">
    <location>
        <begin position="234"/>
        <end position="260"/>
    </location>
</feature>
<dbReference type="eggNOG" id="KOG0014">
    <property type="taxonomic scope" value="Eukaryota"/>
</dbReference>